<dbReference type="InterPro" id="IPR029034">
    <property type="entry name" value="Cystine-knot_cytokine"/>
</dbReference>
<name>A0A8D8SL38_9HEMI</name>
<keyword evidence="2" id="KW-0732">Signal</keyword>
<evidence type="ECO:0000256" key="1">
    <source>
        <dbReference type="SAM" id="MobiDB-lite"/>
    </source>
</evidence>
<feature type="chain" id="PRO_5036261965" description="Spaetzle domain-containing protein" evidence="2">
    <location>
        <begin position="17"/>
        <end position="269"/>
    </location>
</feature>
<proteinExistence type="predicted"/>
<dbReference type="InterPro" id="IPR052444">
    <property type="entry name" value="Spz/Toll_ligand-like"/>
</dbReference>
<dbReference type="EMBL" id="HBUF01226860">
    <property type="protein sequence ID" value="CAG6671781.1"/>
    <property type="molecule type" value="Transcribed_RNA"/>
</dbReference>
<dbReference type="EMBL" id="HBUF01226862">
    <property type="protein sequence ID" value="CAG6671785.1"/>
    <property type="molecule type" value="Transcribed_RNA"/>
</dbReference>
<feature type="compositionally biased region" description="Basic residues" evidence="1">
    <location>
        <begin position="224"/>
        <end position="237"/>
    </location>
</feature>
<dbReference type="GO" id="GO:0045087">
    <property type="term" value="P:innate immune response"/>
    <property type="evidence" value="ECO:0007669"/>
    <property type="project" value="TreeGrafter"/>
</dbReference>
<dbReference type="AlphaFoldDB" id="A0A8D8SL38"/>
<feature type="signal peptide" evidence="2">
    <location>
        <begin position="1"/>
        <end position="16"/>
    </location>
</feature>
<reference evidence="3" key="1">
    <citation type="submission" date="2021-05" db="EMBL/GenBank/DDBJ databases">
        <authorList>
            <person name="Alioto T."/>
            <person name="Alioto T."/>
            <person name="Gomez Garrido J."/>
        </authorList>
    </citation>
    <scope>NUCLEOTIDE SEQUENCE</scope>
</reference>
<dbReference type="GO" id="GO:0005576">
    <property type="term" value="C:extracellular region"/>
    <property type="evidence" value="ECO:0007669"/>
    <property type="project" value="TreeGrafter"/>
</dbReference>
<sequence length="269" mass="30532">MRIAALQFLLTAVSLAVVLLPASQSKVHNSYDRNTRDANNDQLVDEKSYLADSAANNPLKNKGMPLTGRNKWLNRDQVQDLLRNEGGEEGREIPCCPSVERIIEPRGGTNRDNMYVHLYRDGKNIQRFYELACREGIEEKPCHFMDRHFHNISRCVQMYSYTYAIVREPAGADSHLRHQHHREGAGSGGHFPTFSSNTAEGWMLDYIKVPSGCSCVLDPKKLGKNQRKKAKLMRGKGRGMSNRKNSQHNTPPQNILIQSQLDEDLQDNT</sequence>
<dbReference type="PANTHER" id="PTHR23199">
    <property type="entry name" value="NEUROTROPHIN 1-RELATED"/>
    <property type="match status" value="1"/>
</dbReference>
<evidence type="ECO:0000313" key="3">
    <source>
        <dbReference type="EMBL" id="CAG6671785.1"/>
    </source>
</evidence>
<organism evidence="3">
    <name type="scientific">Cacopsylla melanoneura</name>
    <dbReference type="NCBI Taxonomy" id="428564"/>
    <lineage>
        <taxon>Eukaryota</taxon>
        <taxon>Metazoa</taxon>
        <taxon>Ecdysozoa</taxon>
        <taxon>Arthropoda</taxon>
        <taxon>Hexapoda</taxon>
        <taxon>Insecta</taxon>
        <taxon>Pterygota</taxon>
        <taxon>Neoptera</taxon>
        <taxon>Paraneoptera</taxon>
        <taxon>Hemiptera</taxon>
        <taxon>Sternorrhyncha</taxon>
        <taxon>Psylloidea</taxon>
        <taxon>Psyllidae</taxon>
        <taxon>Psyllinae</taxon>
        <taxon>Cacopsylla</taxon>
    </lineage>
</organism>
<dbReference type="GO" id="GO:0005121">
    <property type="term" value="F:Toll binding"/>
    <property type="evidence" value="ECO:0007669"/>
    <property type="project" value="TreeGrafter"/>
</dbReference>
<feature type="compositionally biased region" description="Polar residues" evidence="1">
    <location>
        <begin position="242"/>
        <end position="260"/>
    </location>
</feature>
<dbReference type="PANTHER" id="PTHR23199:SF12">
    <property type="entry name" value="NEUROTROPHIN 1-RELATED"/>
    <property type="match status" value="1"/>
</dbReference>
<evidence type="ECO:0000256" key="2">
    <source>
        <dbReference type="SAM" id="SignalP"/>
    </source>
</evidence>
<feature type="region of interest" description="Disordered" evidence="1">
    <location>
        <begin position="224"/>
        <end position="269"/>
    </location>
</feature>
<protein>
    <recommendedName>
        <fullName evidence="4">Spaetzle domain-containing protein</fullName>
    </recommendedName>
</protein>
<dbReference type="GO" id="GO:0008083">
    <property type="term" value="F:growth factor activity"/>
    <property type="evidence" value="ECO:0007669"/>
    <property type="project" value="TreeGrafter"/>
</dbReference>
<evidence type="ECO:0008006" key="4">
    <source>
        <dbReference type="Google" id="ProtNLM"/>
    </source>
</evidence>
<dbReference type="EMBL" id="HBUF01226861">
    <property type="protein sequence ID" value="CAG6671783.1"/>
    <property type="molecule type" value="Transcribed_RNA"/>
</dbReference>
<dbReference type="GO" id="GO:0021556">
    <property type="term" value="P:central nervous system formation"/>
    <property type="evidence" value="ECO:0007669"/>
    <property type="project" value="TreeGrafter"/>
</dbReference>
<accession>A0A8D8SL38</accession>
<dbReference type="SUPFAM" id="SSF57501">
    <property type="entry name" value="Cystine-knot cytokines"/>
    <property type="match status" value="1"/>
</dbReference>
<dbReference type="Gene3D" id="2.10.90.10">
    <property type="entry name" value="Cystine-knot cytokines"/>
    <property type="match status" value="1"/>
</dbReference>